<dbReference type="RefSeq" id="WP_256613819.1">
    <property type="nucleotide sequence ID" value="NZ_JANIBK010000010.1"/>
</dbReference>
<dbReference type="InterPro" id="IPR047112">
    <property type="entry name" value="RecG/Mfd"/>
</dbReference>
<dbReference type="NCBIfam" id="NF008168">
    <property type="entry name" value="PRK10917.2-2"/>
    <property type="match status" value="1"/>
</dbReference>
<dbReference type="NCBIfam" id="NF008165">
    <property type="entry name" value="PRK10917.1-3"/>
    <property type="match status" value="1"/>
</dbReference>
<keyword evidence="3 15" id="KW-0547">Nucleotide-binding</keyword>
<dbReference type="InterPro" id="IPR001650">
    <property type="entry name" value="Helicase_C-like"/>
</dbReference>
<dbReference type="InterPro" id="IPR027417">
    <property type="entry name" value="P-loop_NTPase"/>
</dbReference>
<evidence type="ECO:0000313" key="19">
    <source>
        <dbReference type="Proteomes" id="UP001524586"/>
    </source>
</evidence>
<evidence type="ECO:0000259" key="16">
    <source>
        <dbReference type="PROSITE" id="PS51192"/>
    </source>
</evidence>
<evidence type="ECO:0000256" key="10">
    <source>
        <dbReference type="ARBA" id="ARBA00023204"/>
    </source>
</evidence>
<dbReference type="Pfam" id="PF00271">
    <property type="entry name" value="Helicase_C"/>
    <property type="match status" value="1"/>
</dbReference>
<evidence type="ECO:0000256" key="13">
    <source>
        <dbReference type="ARBA" id="ARBA00034808"/>
    </source>
</evidence>
<comment type="catalytic activity">
    <reaction evidence="12 15">
        <text>Couples ATP hydrolysis with the unwinding of duplex DNA by translocating in the 3'-5' direction.</text>
        <dbReference type="EC" id="5.6.2.4"/>
    </reaction>
</comment>
<comment type="caution">
    <text evidence="18">The sequence shown here is derived from an EMBL/GenBank/DDBJ whole genome shotgun (WGS) entry which is preliminary data.</text>
</comment>
<evidence type="ECO:0000256" key="6">
    <source>
        <dbReference type="ARBA" id="ARBA00022806"/>
    </source>
</evidence>
<dbReference type="SUPFAM" id="SSF50249">
    <property type="entry name" value="Nucleic acid-binding proteins"/>
    <property type="match status" value="1"/>
</dbReference>
<evidence type="ECO:0000256" key="3">
    <source>
        <dbReference type="ARBA" id="ARBA00022741"/>
    </source>
</evidence>
<dbReference type="CDD" id="cd17992">
    <property type="entry name" value="DEXHc_RecG"/>
    <property type="match status" value="1"/>
</dbReference>
<keyword evidence="9 15" id="KW-0233">DNA recombination</keyword>
<evidence type="ECO:0000256" key="7">
    <source>
        <dbReference type="ARBA" id="ARBA00022840"/>
    </source>
</evidence>
<dbReference type="Pfam" id="PF19833">
    <property type="entry name" value="RecG_dom3_C"/>
    <property type="match status" value="1"/>
</dbReference>
<keyword evidence="10 15" id="KW-0234">DNA repair</keyword>
<keyword evidence="7 15" id="KW-0067">ATP-binding</keyword>
<comment type="catalytic activity">
    <reaction evidence="14 15">
        <text>ATP + H2O = ADP + phosphate + H(+)</text>
        <dbReference type="Rhea" id="RHEA:13065"/>
        <dbReference type="ChEBI" id="CHEBI:15377"/>
        <dbReference type="ChEBI" id="CHEBI:15378"/>
        <dbReference type="ChEBI" id="CHEBI:30616"/>
        <dbReference type="ChEBI" id="CHEBI:43474"/>
        <dbReference type="ChEBI" id="CHEBI:456216"/>
        <dbReference type="EC" id="5.6.2.4"/>
    </reaction>
</comment>
<dbReference type="Gene3D" id="2.40.50.140">
    <property type="entry name" value="Nucleic acid-binding proteins"/>
    <property type="match status" value="1"/>
</dbReference>
<sequence>MTQREPAQLPVTRLTGIGSQTAARLQKLGIHTLQDLLFHLPQRYQDRTRVSAIASLAPGMTALVCGQVEYVDTPQRGRNSVICRIGDASGLLSLRFFHFSVQQIQQLKPGTQLSCFGDLRMGFNGLEMVHPEYRILHAGDDPTETSLTPVYPLTEGLAQSTLRKAVTQALELCFSDTGALKDWLPAAIRQQYDYPTLTEALLTLHSPPPTLSAESLANGKLPALKRLAFEEFLTHHLALLLGKQHYKTWQAPALTLNDAAKQRFLAELPFRLTAAQQRVIAEIEADCGQTHPMLRLVQGDVGSGKTLVAALAALAALNSGFQVALMAPTELLAEQHFRNFSQWFAHTGLPVFFLSGQIKGKARAGTLEAMANGSAGLVIGTHALFQDSVNFHKLGLVIIDEQHRFGVQQRLALRAKGQTEGKVPHQLVMTATPIPRTLAMLQYSDLDISVIDELPPGRTPVTTSVIPSERRAEVIARISLWAGQKRQAYWVCTLIEESEQLQCEAAENTARYLQETLPGVRIGLVHGRMKAADKDAVMQAFKQGECDLLVATTVIEVGVDVPNAGLMIIENPERLGLSQLHQLRGRVGRGSLESYCLLLYQAPLSESGRQRLGILRESNDGFVIAEKDLELRGPGEIIGNRQTGQIPFKIADLNRDRELLEHVQAAAQLICRDHPETVQPLLRRWTGGSLQNPDDLFHTVYSP</sequence>
<dbReference type="InterPro" id="IPR045562">
    <property type="entry name" value="RecG_dom3_C"/>
</dbReference>
<keyword evidence="11" id="KW-0413">Isomerase</keyword>
<dbReference type="InterPro" id="IPR014001">
    <property type="entry name" value="Helicase_ATP-bd"/>
</dbReference>
<dbReference type="InterPro" id="IPR004609">
    <property type="entry name" value="ATP-dep_DNA_helicase_RecG"/>
</dbReference>
<dbReference type="PANTHER" id="PTHR47964:SF1">
    <property type="entry name" value="ATP-DEPENDENT DNA HELICASE HOMOLOG RECG, CHLOROPLASTIC"/>
    <property type="match status" value="1"/>
</dbReference>
<feature type="domain" description="Helicase C-terminal" evidence="17">
    <location>
        <begin position="484"/>
        <end position="630"/>
    </location>
</feature>
<dbReference type="SMART" id="SM00490">
    <property type="entry name" value="HELICc"/>
    <property type="match status" value="1"/>
</dbReference>
<evidence type="ECO:0000256" key="12">
    <source>
        <dbReference type="ARBA" id="ARBA00034617"/>
    </source>
</evidence>
<evidence type="ECO:0000256" key="14">
    <source>
        <dbReference type="ARBA" id="ARBA00048988"/>
    </source>
</evidence>
<comment type="similarity">
    <text evidence="1 15">Belongs to the helicase family. RecG subfamily.</text>
</comment>
<feature type="domain" description="Helicase ATP-binding" evidence="16">
    <location>
        <begin position="286"/>
        <end position="451"/>
    </location>
</feature>
<evidence type="ECO:0000256" key="1">
    <source>
        <dbReference type="ARBA" id="ARBA00007504"/>
    </source>
</evidence>
<organism evidence="18 19">
    <name type="scientific">Methylomonas rivi</name>
    <dbReference type="NCBI Taxonomy" id="2952226"/>
    <lineage>
        <taxon>Bacteria</taxon>
        <taxon>Pseudomonadati</taxon>
        <taxon>Pseudomonadota</taxon>
        <taxon>Gammaproteobacteria</taxon>
        <taxon>Methylococcales</taxon>
        <taxon>Methylococcaceae</taxon>
        <taxon>Methylomonas</taxon>
    </lineage>
</organism>
<evidence type="ECO:0000256" key="9">
    <source>
        <dbReference type="ARBA" id="ARBA00023172"/>
    </source>
</evidence>
<name>A0ABT1U109_9GAMM</name>
<keyword evidence="6 15" id="KW-0347">Helicase</keyword>
<accession>A0ABT1U109</accession>
<keyword evidence="4 15" id="KW-0227">DNA damage</keyword>
<evidence type="ECO:0000256" key="8">
    <source>
        <dbReference type="ARBA" id="ARBA00023125"/>
    </source>
</evidence>
<dbReference type="CDD" id="cd18811">
    <property type="entry name" value="SF2_C_RecG"/>
    <property type="match status" value="1"/>
</dbReference>
<dbReference type="SUPFAM" id="SSF52540">
    <property type="entry name" value="P-loop containing nucleoside triphosphate hydrolases"/>
    <property type="match status" value="2"/>
</dbReference>
<dbReference type="InterPro" id="IPR012340">
    <property type="entry name" value="NA-bd_OB-fold"/>
</dbReference>
<keyword evidence="8" id="KW-0238">DNA-binding</keyword>
<dbReference type="PANTHER" id="PTHR47964">
    <property type="entry name" value="ATP-DEPENDENT DNA HELICASE HOMOLOG RECG, CHLOROPLASTIC"/>
    <property type="match status" value="1"/>
</dbReference>
<dbReference type="EC" id="5.6.2.4" evidence="13 15"/>
<keyword evidence="19" id="KW-1185">Reference proteome</keyword>
<dbReference type="Pfam" id="PF00270">
    <property type="entry name" value="DEAD"/>
    <property type="match status" value="1"/>
</dbReference>
<evidence type="ECO:0000256" key="11">
    <source>
        <dbReference type="ARBA" id="ARBA00023235"/>
    </source>
</evidence>
<protein>
    <recommendedName>
        <fullName evidence="2 15">ATP-dependent DNA helicase RecG</fullName>
        <ecNumber evidence="13 15">5.6.2.4</ecNumber>
    </recommendedName>
</protein>
<evidence type="ECO:0000313" key="18">
    <source>
        <dbReference type="EMBL" id="MCQ8127492.1"/>
    </source>
</evidence>
<dbReference type="NCBIfam" id="TIGR00643">
    <property type="entry name" value="recG"/>
    <property type="match status" value="1"/>
</dbReference>
<dbReference type="CDD" id="cd04488">
    <property type="entry name" value="RecG_wedge_OBF"/>
    <property type="match status" value="1"/>
</dbReference>
<dbReference type="Gene3D" id="1.10.150.20">
    <property type="entry name" value="5' to 3' exonuclease, C-terminal subdomain"/>
    <property type="match status" value="1"/>
</dbReference>
<dbReference type="GO" id="GO:0016787">
    <property type="term" value="F:hydrolase activity"/>
    <property type="evidence" value="ECO:0007669"/>
    <property type="project" value="UniProtKB-KW"/>
</dbReference>
<evidence type="ECO:0000256" key="15">
    <source>
        <dbReference type="RuleBase" id="RU363016"/>
    </source>
</evidence>
<dbReference type="Pfam" id="PF17191">
    <property type="entry name" value="RecG_wedge"/>
    <property type="match status" value="1"/>
</dbReference>
<evidence type="ECO:0000256" key="4">
    <source>
        <dbReference type="ARBA" id="ARBA00022763"/>
    </source>
</evidence>
<dbReference type="Proteomes" id="UP001524586">
    <property type="component" value="Unassembled WGS sequence"/>
</dbReference>
<dbReference type="PROSITE" id="PS51192">
    <property type="entry name" value="HELICASE_ATP_BIND_1"/>
    <property type="match status" value="1"/>
</dbReference>
<reference evidence="18 19" key="1">
    <citation type="submission" date="2022-07" db="EMBL/GenBank/DDBJ databases">
        <title>Methylomonas rivi sp. nov., Methylomonas rosea sp. nov., Methylomonas aureus sp. nov. and Methylomonas subterranea sp. nov., four novel methanotrophs isolated from a freshwater creek and the deep terrestrial subsurface.</title>
        <authorList>
            <person name="Abin C."/>
            <person name="Sankaranarayanan K."/>
            <person name="Garner C."/>
            <person name="Sindelar R."/>
            <person name="Kotary K."/>
            <person name="Garner R."/>
            <person name="Barclay S."/>
            <person name="Lawson P."/>
            <person name="Krumholz L."/>
        </authorList>
    </citation>
    <scope>NUCLEOTIDE SEQUENCE [LARGE SCALE GENOMIC DNA]</scope>
    <source>
        <strain evidence="18 19">WSC-6</strain>
    </source>
</reference>
<evidence type="ECO:0000256" key="2">
    <source>
        <dbReference type="ARBA" id="ARBA00017846"/>
    </source>
</evidence>
<dbReference type="Gene3D" id="3.40.50.300">
    <property type="entry name" value="P-loop containing nucleotide triphosphate hydrolases"/>
    <property type="match status" value="2"/>
</dbReference>
<dbReference type="NCBIfam" id="NF008163">
    <property type="entry name" value="PRK10917.1-1"/>
    <property type="match status" value="1"/>
</dbReference>
<comment type="function">
    <text evidence="15">Plays a critical role in recombination and DNA repair. Helps process Holliday junction intermediates to mature products by catalyzing branch migration. Has replication fork regression activity, unwinds stalled or blocked replication forks to make a HJ that can be resolved. Has a DNA unwinding activity characteristic of a DNA helicase with 3'-5' polarity.</text>
</comment>
<dbReference type="SMART" id="SM00487">
    <property type="entry name" value="DEXDc"/>
    <property type="match status" value="1"/>
</dbReference>
<dbReference type="EMBL" id="JANIBK010000010">
    <property type="protein sequence ID" value="MCQ8127492.1"/>
    <property type="molecule type" value="Genomic_DNA"/>
</dbReference>
<dbReference type="InterPro" id="IPR011545">
    <property type="entry name" value="DEAD/DEAH_box_helicase_dom"/>
</dbReference>
<proteinExistence type="inferred from homology"/>
<dbReference type="InterPro" id="IPR033454">
    <property type="entry name" value="RecG_wedge"/>
</dbReference>
<dbReference type="GO" id="GO:0003678">
    <property type="term" value="F:DNA helicase activity"/>
    <property type="evidence" value="ECO:0007669"/>
    <property type="project" value="UniProtKB-EC"/>
</dbReference>
<evidence type="ECO:0000259" key="17">
    <source>
        <dbReference type="PROSITE" id="PS51194"/>
    </source>
</evidence>
<dbReference type="PROSITE" id="PS51194">
    <property type="entry name" value="HELICASE_CTER"/>
    <property type="match status" value="1"/>
</dbReference>
<gene>
    <name evidence="18" type="primary">recG</name>
    <name evidence="18" type="ORF">NP596_03390</name>
</gene>
<evidence type="ECO:0000256" key="5">
    <source>
        <dbReference type="ARBA" id="ARBA00022801"/>
    </source>
</evidence>
<keyword evidence="5 15" id="KW-0378">Hydrolase</keyword>